<accession>A0ABR2LXC2</accession>
<organism evidence="3 4">
    <name type="scientific">Platanthera guangdongensis</name>
    <dbReference type="NCBI Taxonomy" id="2320717"/>
    <lineage>
        <taxon>Eukaryota</taxon>
        <taxon>Viridiplantae</taxon>
        <taxon>Streptophyta</taxon>
        <taxon>Embryophyta</taxon>
        <taxon>Tracheophyta</taxon>
        <taxon>Spermatophyta</taxon>
        <taxon>Magnoliopsida</taxon>
        <taxon>Liliopsida</taxon>
        <taxon>Asparagales</taxon>
        <taxon>Orchidaceae</taxon>
        <taxon>Orchidoideae</taxon>
        <taxon>Orchideae</taxon>
        <taxon>Orchidinae</taxon>
        <taxon>Platanthera</taxon>
    </lineage>
</organism>
<dbReference type="Proteomes" id="UP001412067">
    <property type="component" value="Unassembled WGS sequence"/>
</dbReference>
<keyword evidence="4" id="KW-1185">Reference proteome</keyword>
<dbReference type="Pfam" id="PF01535">
    <property type="entry name" value="PPR"/>
    <property type="match status" value="2"/>
</dbReference>
<dbReference type="NCBIfam" id="TIGR00756">
    <property type="entry name" value="PPR"/>
    <property type="match status" value="1"/>
</dbReference>
<evidence type="ECO:0000256" key="1">
    <source>
        <dbReference type="ARBA" id="ARBA00022737"/>
    </source>
</evidence>
<evidence type="ECO:0000256" key="2">
    <source>
        <dbReference type="PROSITE-ProRule" id="PRU00708"/>
    </source>
</evidence>
<dbReference type="EMBL" id="JBBWWR010000014">
    <property type="protein sequence ID" value="KAK8953491.1"/>
    <property type="molecule type" value="Genomic_DNA"/>
</dbReference>
<reference evidence="3 4" key="1">
    <citation type="journal article" date="2022" name="Nat. Plants">
        <title>Genomes of leafy and leafless Platanthera orchids illuminate the evolution of mycoheterotrophy.</title>
        <authorList>
            <person name="Li M.H."/>
            <person name="Liu K.W."/>
            <person name="Li Z."/>
            <person name="Lu H.C."/>
            <person name="Ye Q.L."/>
            <person name="Zhang D."/>
            <person name="Wang J.Y."/>
            <person name="Li Y.F."/>
            <person name="Zhong Z.M."/>
            <person name="Liu X."/>
            <person name="Yu X."/>
            <person name="Liu D.K."/>
            <person name="Tu X.D."/>
            <person name="Liu B."/>
            <person name="Hao Y."/>
            <person name="Liao X.Y."/>
            <person name="Jiang Y.T."/>
            <person name="Sun W.H."/>
            <person name="Chen J."/>
            <person name="Chen Y.Q."/>
            <person name="Ai Y."/>
            <person name="Zhai J.W."/>
            <person name="Wu S.S."/>
            <person name="Zhou Z."/>
            <person name="Hsiao Y.Y."/>
            <person name="Wu W.L."/>
            <person name="Chen Y.Y."/>
            <person name="Lin Y.F."/>
            <person name="Hsu J.L."/>
            <person name="Li C.Y."/>
            <person name="Wang Z.W."/>
            <person name="Zhao X."/>
            <person name="Zhong W.Y."/>
            <person name="Ma X.K."/>
            <person name="Ma L."/>
            <person name="Huang J."/>
            <person name="Chen G.Z."/>
            <person name="Huang M.Z."/>
            <person name="Huang L."/>
            <person name="Peng D.H."/>
            <person name="Luo Y.B."/>
            <person name="Zou S.Q."/>
            <person name="Chen S.P."/>
            <person name="Lan S."/>
            <person name="Tsai W.C."/>
            <person name="Van de Peer Y."/>
            <person name="Liu Z.J."/>
        </authorList>
    </citation>
    <scope>NUCLEOTIDE SEQUENCE [LARGE SCALE GENOMIC DNA]</scope>
    <source>
        <strain evidence="3">Lor288</strain>
    </source>
</reference>
<dbReference type="InterPro" id="IPR011990">
    <property type="entry name" value="TPR-like_helical_dom_sf"/>
</dbReference>
<evidence type="ECO:0000313" key="4">
    <source>
        <dbReference type="Proteomes" id="UP001412067"/>
    </source>
</evidence>
<proteinExistence type="predicted"/>
<protein>
    <submittedName>
        <fullName evidence="3">Pentatricopeptide repeat-containing protein</fullName>
    </submittedName>
</protein>
<gene>
    <name evidence="3" type="primary">PCMP-E50</name>
    <name evidence="3" type="ORF">KSP40_PGU007152</name>
</gene>
<comment type="caution">
    <text evidence="3">The sequence shown here is derived from an EMBL/GenBank/DDBJ whole genome shotgun (WGS) entry which is preliminary data.</text>
</comment>
<name>A0ABR2LXC2_9ASPA</name>
<dbReference type="Gene3D" id="1.25.40.10">
    <property type="entry name" value="Tetratricopeptide repeat domain"/>
    <property type="match status" value="1"/>
</dbReference>
<keyword evidence="1" id="KW-0677">Repeat</keyword>
<dbReference type="PANTHER" id="PTHR47926">
    <property type="entry name" value="PENTATRICOPEPTIDE REPEAT-CONTAINING PROTEIN"/>
    <property type="match status" value="1"/>
</dbReference>
<dbReference type="InterPro" id="IPR002885">
    <property type="entry name" value="PPR_rpt"/>
</dbReference>
<sequence>MAFLSVSVKITQHNYEDESFDFYVGRTRVDWLDLCIDRQVHVDSIKNGIDFVVYVGNTLMHLYRLCGEVNDAQTMLEQMPRRTVVSWNTLLVFYTGSLMMGEAMKLFGQMRDNSCEFYQTTNIILPSMSDLTWRLGFGRWIHYQIIFREIEVSIKLDTTLVHMYAKCRSINTAIVVFHIMSIKNMSLDLLSLVSLKLLLIYSIG</sequence>
<evidence type="ECO:0000313" key="3">
    <source>
        <dbReference type="EMBL" id="KAK8953491.1"/>
    </source>
</evidence>
<feature type="repeat" description="PPR" evidence="2">
    <location>
        <begin position="83"/>
        <end position="117"/>
    </location>
</feature>
<dbReference type="PROSITE" id="PS51375">
    <property type="entry name" value="PPR"/>
    <property type="match status" value="1"/>
</dbReference>
<dbReference type="InterPro" id="IPR046960">
    <property type="entry name" value="PPR_At4g14850-like_plant"/>
</dbReference>
<dbReference type="PANTHER" id="PTHR47926:SF347">
    <property type="entry name" value="PENTATRICOPEPTIDE REPEAT-CONTAINING PROTEIN"/>
    <property type="match status" value="1"/>
</dbReference>